<accession>A0A1Q9C903</accession>
<dbReference type="EMBL" id="LSRX01001496">
    <property type="protein sequence ID" value="OLP79347.1"/>
    <property type="molecule type" value="Genomic_DNA"/>
</dbReference>
<evidence type="ECO:0000256" key="1">
    <source>
        <dbReference type="SAM" id="MobiDB-lite"/>
    </source>
</evidence>
<dbReference type="Proteomes" id="UP000186817">
    <property type="component" value="Unassembled WGS sequence"/>
</dbReference>
<feature type="compositionally biased region" description="Basic and acidic residues" evidence="1">
    <location>
        <begin position="9"/>
        <end position="97"/>
    </location>
</feature>
<reference evidence="2 3" key="1">
    <citation type="submission" date="2016-02" db="EMBL/GenBank/DDBJ databases">
        <title>Genome analysis of coral dinoflagellate symbionts highlights evolutionary adaptations to a symbiotic lifestyle.</title>
        <authorList>
            <person name="Aranda M."/>
            <person name="Li Y."/>
            <person name="Liew Y.J."/>
            <person name="Baumgarten S."/>
            <person name="Simakov O."/>
            <person name="Wilson M."/>
            <person name="Piel J."/>
            <person name="Ashoor H."/>
            <person name="Bougouffa S."/>
            <person name="Bajic V.B."/>
            <person name="Ryu T."/>
            <person name="Ravasi T."/>
            <person name="Bayer T."/>
            <person name="Micklem G."/>
            <person name="Kim H."/>
            <person name="Bhak J."/>
            <person name="Lajeunesse T.C."/>
            <person name="Voolstra C.R."/>
        </authorList>
    </citation>
    <scope>NUCLEOTIDE SEQUENCE [LARGE SCALE GENOMIC DNA]</scope>
    <source>
        <strain evidence="2 3">CCMP2467</strain>
    </source>
</reference>
<name>A0A1Q9C903_SYMMI</name>
<feature type="compositionally biased region" description="Low complexity" evidence="1">
    <location>
        <begin position="333"/>
        <end position="358"/>
    </location>
</feature>
<feature type="region of interest" description="Disordered" evidence="1">
    <location>
        <begin position="1"/>
        <end position="97"/>
    </location>
</feature>
<evidence type="ECO:0000313" key="3">
    <source>
        <dbReference type="Proteomes" id="UP000186817"/>
    </source>
</evidence>
<dbReference type="OrthoDB" id="441540at2759"/>
<evidence type="ECO:0000313" key="2">
    <source>
        <dbReference type="EMBL" id="OLP79347.1"/>
    </source>
</evidence>
<comment type="caution">
    <text evidence="2">The sequence shown here is derived from an EMBL/GenBank/DDBJ whole genome shotgun (WGS) entry which is preliminary data.</text>
</comment>
<keyword evidence="3" id="KW-1185">Reference proteome</keyword>
<proteinExistence type="predicted"/>
<protein>
    <submittedName>
        <fullName evidence="2">Reticulocyte-binding protein 2-like a</fullName>
    </submittedName>
</protein>
<organism evidence="2 3">
    <name type="scientific">Symbiodinium microadriaticum</name>
    <name type="common">Dinoflagellate</name>
    <name type="synonym">Zooxanthella microadriatica</name>
    <dbReference type="NCBI Taxonomy" id="2951"/>
    <lineage>
        <taxon>Eukaryota</taxon>
        <taxon>Sar</taxon>
        <taxon>Alveolata</taxon>
        <taxon>Dinophyceae</taxon>
        <taxon>Suessiales</taxon>
        <taxon>Symbiodiniaceae</taxon>
        <taxon>Symbiodinium</taxon>
    </lineage>
</organism>
<sequence length="473" mass="53202">MAKKKKNPPNRDTKESYVKRQENRLEKARTAAAAAREEALAAREEAAAAKEATLQEKEARRRAQEEEDRLRVEKRHHEEARFEEEMKQRRMAQEEDERRRQLRDQWKKEEEQEEERQRRRREEAFTARQALAAAEALKQRIIAAHQLGMKQLLLVLAELPHTSGPILEQFLLHVGGNKGEVRSTAVGILLLIPSRMLAGSQKFRDMAEEDDLEISAKAGMILQVADDEDEQAVQVEERLALPRPHEPVLPEVLLFLQYLVLQYSGDLKVSLVVGLFLVNISPCEASPVVVVAWLWQGREKNGLELRETMRLMPLPALQEADKQLDHRDAALGTSPATSPKKATAKTLTPKKSSASSAPQNPGASATPPPKPKQNKTTPKSSGKIRPPSLGGRGKDTKKRAGRGTVGTFAGRRLPPTPHGAAQFVKIRDAYYKIKSDNGKPRIPISQTDFWQKISVADDFEVALNKYVQLHWSK</sequence>
<dbReference type="AlphaFoldDB" id="A0A1Q9C903"/>
<gene>
    <name evidence="2" type="ORF">AK812_SmicGene40373</name>
</gene>
<feature type="region of interest" description="Disordered" evidence="1">
    <location>
        <begin position="330"/>
        <end position="418"/>
    </location>
</feature>